<dbReference type="SMART" id="SM00680">
    <property type="entry name" value="CLIP"/>
    <property type="match status" value="1"/>
</dbReference>
<dbReference type="EMBL" id="LR824031">
    <property type="protein sequence ID" value="CAH0599363.1"/>
    <property type="molecule type" value="Genomic_DNA"/>
</dbReference>
<keyword evidence="5" id="KW-1199">Hemostasis impairing toxin</keyword>
<keyword evidence="13" id="KW-1185">Reference proteome</keyword>
<comment type="function">
    <text evidence="7">Fibrinolytic activity; shows preferential cleavage of Arg-Gly bonds in all three fibrinogen chains. Contact with the caterpillars causes severe bleeding, due the anticoagulant effect of the protein.</text>
</comment>
<dbReference type="InterPro" id="IPR001254">
    <property type="entry name" value="Trypsin_dom"/>
</dbReference>
<dbReference type="GO" id="GO:0006508">
    <property type="term" value="P:proteolysis"/>
    <property type="evidence" value="ECO:0007669"/>
    <property type="project" value="UniProtKB-KW"/>
</dbReference>
<accession>A0A9P0BRD7</accession>
<dbReference type="GO" id="GO:0005576">
    <property type="term" value="C:extracellular region"/>
    <property type="evidence" value="ECO:0007669"/>
    <property type="project" value="UniProtKB-SubCell"/>
</dbReference>
<dbReference type="OrthoDB" id="6339452at2759"/>
<evidence type="ECO:0000313" key="12">
    <source>
        <dbReference type="EMBL" id="CAH0599363.1"/>
    </source>
</evidence>
<keyword evidence="9" id="KW-0378">Hydrolase</keyword>
<evidence type="ECO:0000256" key="9">
    <source>
        <dbReference type="RuleBase" id="RU363034"/>
    </source>
</evidence>
<keyword evidence="2" id="KW-0800">Toxin</keyword>
<evidence type="ECO:0000256" key="6">
    <source>
        <dbReference type="ARBA" id="ARBA00024195"/>
    </source>
</evidence>
<feature type="chain" id="PRO_5040505163" description="Peptidase S1 domain-containing protein" evidence="10">
    <location>
        <begin position="20"/>
        <end position="387"/>
    </location>
</feature>
<dbReference type="InterPro" id="IPR018114">
    <property type="entry name" value="TRYPSIN_HIS"/>
</dbReference>
<proteinExistence type="inferred from homology"/>
<evidence type="ECO:0000256" key="1">
    <source>
        <dbReference type="ARBA" id="ARBA00004239"/>
    </source>
</evidence>
<evidence type="ECO:0000313" key="13">
    <source>
        <dbReference type="Proteomes" id="UP001154114"/>
    </source>
</evidence>
<evidence type="ECO:0000256" key="3">
    <source>
        <dbReference type="ARBA" id="ARBA00022729"/>
    </source>
</evidence>
<dbReference type="Gene3D" id="2.40.10.10">
    <property type="entry name" value="Trypsin-like serine proteases"/>
    <property type="match status" value="1"/>
</dbReference>
<keyword evidence="9" id="KW-0645">Protease</keyword>
<dbReference type="PROSITE" id="PS00135">
    <property type="entry name" value="TRYPSIN_SER"/>
    <property type="match status" value="1"/>
</dbReference>
<dbReference type="PRINTS" id="PR00722">
    <property type="entry name" value="CHYMOTRYPSIN"/>
</dbReference>
<dbReference type="SUPFAM" id="SSF50494">
    <property type="entry name" value="Trypsin-like serine proteases"/>
    <property type="match status" value="1"/>
</dbReference>
<keyword evidence="9" id="KW-0720">Serine protease</keyword>
<keyword evidence="3 10" id="KW-0732">Signal</keyword>
<dbReference type="InterPro" id="IPR009003">
    <property type="entry name" value="Peptidase_S1_PA"/>
</dbReference>
<dbReference type="Proteomes" id="UP001154114">
    <property type="component" value="Chromosome 28"/>
</dbReference>
<organism evidence="12 13">
    <name type="scientific">Chrysodeixis includens</name>
    <name type="common">Soybean looper</name>
    <name type="synonym">Pseudoplusia includens</name>
    <dbReference type="NCBI Taxonomy" id="689277"/>
    <lineage>
        <taxon>Eukaryota</taxon>
        <taxon>Metazoa</taxon>
        <taxon>Ecdysozoa</taxon>
        <taxon>Arthropoda</taxon>
        <taxon>Hexapoda</taxon>
        <taxon>Insecta</taxon>
        <taxon>Pterygota</taxon>
        <taxon>Neoptera</taxon>
        <taxon>Endopterygota</taxon>
        <taxon>Lepidoptera</taxon>
        <taxon>Glossata</taxon>
        <taxon>Ditrysia</taxon>
        <taxon>Noctuoidea</taxon>
        <taxon>Noctuidae</taxon>
        <taxon>Plusiinae</taxon>
        <taxon>Chrysodeixis</taxon>
    </lineage>
</organism>
<feature type="signal peptide" evidence="10">
    <location>
        <begin position="1"/>
        <end position="19"/>
    </location>
</feature>
<dbReference type="InterPro" id="IPR033116">
    <property type="entry name" value="TRYPSIN_SER"/>
</dbReference>
<keyword evidence="8" id="KW-1205">Fibrinolytic toxin</keyword>
<reference evidence="12" key="1">
    <citation type="submission" date="2021-12" db="EMBL/GenBank/DDBJ databases">
        <authorList>
            <person name="King R."/>
        </authorList>
    </citation>
    <scope>NUCLEOTIDE SEQUENCE</scope>
</reference>
<evidence type="ECO:0000256" key="8">
    <source>
        <dbReference type="ARBA" id="ARBA00084094"/>
    </source>
</evidence>
<dbReference type="AlphaFoldDB" id="A0A9P0BRD7"/>
<evidence type="ECO:0000256" key="4">
    <source>
        <dbReference type="ARBA" id="ARBA00023157"/>
    </source>
</evidence>
<dbReference type="InterPro" id="IPR022700">
    <property type="entry name" value="CLIP"/>
</dbReference>
<dbReference type="PANTHER" id="PTHR24260:SF147">
    <property type="entry name" value="EG:BACR7A4.3 PROTEIN-RELATED"/>
    <property type="match status" value="1"/>
</dbReference>
<evidence type="ECO:0000256" key="5">
    <source>
        <dbReference type="ARBA" id="ARBA00023240"/>
    </source>
</evidence>
<dbReference type="GO" id="GO:0090729">
    <property type="term" value="F:toxin activity"/>
    <property type="evidence" value="ECO:0007669"/>
    <property type="project" value="UniProtKB-KW"/>
</dbReference>
<dbReference type="PROSITE" id="PS50240">
    <property type="entry name" value="TRYPSIN_DOM"/>
    <property type="match status" value="1"/>
</dbReference>
<evidence type="ECO:0000256" key="2">
    <source>
        <dbReference type="ARBA" id="ARBA00022656"/>
    </source>
</evidence>
<dbReference type="PANTHER" id="PTHR24260">
    <property type="match status" value="1"/>
</dbReference>
<protein>
    <recommendedName>
        <fullName evidence="11">Peptidase S1 domain-containing protein</fullName>
    </recommendedName>
</protein>
<name>A0A9P0BRD7_CHRIL</name>
<evidence type="ECO:0000256" key="7">
    <source>
        <dbReference type="ARBA" id="ARBA00055534"/>
    </source>
</evidence>
<keyword evidence="4" id="KW-1015">Disulfide bond</keyword>
<dbReference type="InterPro" id="IPR043504">
    <property type="entry name" value="Peptidase_S1_PA_chymotrypsin"/>
</dbReference>
<feature type="domain" description="Peptidase S1" evidence="11">
    <location>
        <begin position="142"/>
        <end position="384"/>
    </location>
</feature>
<dbReference type="FunFam" id="2.40.10.10:FF:000068">
    <property type="entry name" value="transmembrane protease serine 2"/>
    <property type="match status" value="1"/>
</dbReference>
<sequence>MFLWLLFFVLQIIIDAGSAYSAYDRTEGQKCVSHNGNGTCVHVYRCLSTVLDLKKKVHPKICSFRSKEPIVCCTDCELVKDTRNVLIDNEGGVFFKSGQKARDKCIEHLTRLPYFCQTQGLERFWSDQKMCHVYERTSTAVVFNGEDAEASRFPHMALLGYGPSKSLQWLCGGSLISDRFILTAAHCRSAPSLGTVGYVAMGILKRSDPPELWHVYKVSKTYSYPEYNPPSKYHDIMLLKTDKKIVFSKDVFPACLNFQQDTTDSAIATGWGKLGKDQPLADNLQEVLLEEFSEHECRTYFPPHRLLKQGYDHNMQMCYGDPESPKDTCEGDSGGPLQITSVLSKCLHTVVGVTSYGRACGDAGDAGMYTRVRYYLSWIEGIVWPDK</sequence>
<evidence type="ECO:0000259" key="11">
    <source>
        <dbReference type="PROSITE" id="PS50240"/>
    </source>
</evidence>
<dbReference type="Pfam" id="PF00089">
    <property type="entry name" value="Trypsin"/>
    <property type="match status" value="1"/>
</dbReference>
<dbReference type="InterPro" id="IPR001314">
    <property type="entry name" value="Peptidase_S1A"/>
</dbReference>
<dbReference type="PROSITE" id="PS00134">
    <property type="entry name" value="TRYPSIN_HIS"/>
    <property type="match status" value="1"/>
</dbReference>
<dbReference type="CDD" id="cd00190">
    <property type="entry name" value="Tryp_SPc"/>
    <property type="match status" value="1"/>
</dbReference>
<dbReference type="GO" id="GO:0004252">
    <property type="term" value="F:serine-type endopeptidase activity"/>
    <property type="evidence" value="ECO:0007669"/>
    <property type="project" value="InterPro"/>
</dbReference>
<evidence type="ECO:0000256" key="10">
    <source>
        <dbReference type="SAM" id="SignalP"/>
    </source>
</evidence>
<comment type="subcellular location">
    <subcellularLocation>
        <location evidence="1">Secreted</location>
        <location evidence="1">Extracellular space</location>
    </subcellularLocation>
</comment>
<gene>
    <name evidence="12" type="ORF">CINC_LOCUS8671</name>
</gene>
<dbReference type="InterPro" id="IPR051333">
    <property type="entry name" value="CLIP_Serine_Protease"/>
</dbReference>
<comment type="similarity">
    <text evidence="6">Belongs to the peptidase S1 family. CLIP subfamily.</text>
</comment>
<dbReference type="SMART" id="SM00020">
    <property type="entry name" value="Tryp_SPc"/>
    <property type="match status" value="1"/>
</dbReference>